<dbReference type="EMBL" id="JAJNBZ010000017">
    <property type="protein sequence ID" value="MCE5171453.1"/>
    <property type="molecule type" value="Genomic_DNA"/>
</dbReference>
<comment type="caution">
    <text evidence="3">The sequence shown here is derived from an EMBL/GenBank/DDBJ whole genome shotgun (WGS) entry which is preliminary data.</text>
</comment>
<name>A0ABS8YHN4_9BACL</name>
<keyword evidence="4" id="KW-1185">Reference proteome</keyword>
<dbReference type="RefSeq" id="WP_233697933.1">
    <property type="nucleotide sequence ID" value="NZ_JAJNBZ010000017.1"/>
</dbReference>
<accession>A0ABS8YHN4</accession>
<feature type="chain" id="PRO_5045483378" evidence="2">
    <location>
        <begin position="32"/>
        <end position="816"/>
    </location>
</feature>
<feature type="signal peptide" evidence="2">
    <location>
        <begin position="1"/>
        <end position="31"/>
    </location>
</feature>
<feature type="compositionally biased region" description="Low complexity" evidence="1">
    <location>
        <begin position="80"/>
        <end position="92"/>
    </location>
</feature>
<dbReference type="InterPro" id="IPR043751">
    <property type="entry name" value="DUF5696"/>
</dbReference>
<reference evidence="3 4" key="1">
    <citation type="submission" date="2021-11" db="EMBL/GenBank/DDBJ databases">
        <title>Draft genome sequence of Paenibacillus profundus YoMME, a new Gram-positive bacteria with exoelectrogenic properties.</title>
        <authorList>
            <person name="Hubenova Y."/>
            <person name="Hubenova E."/>
            <person name="Manasiev Y."/>
            <person name="Peykov S."/>
            <person name="Mitov M."/>
        </authorList>
    </citation>
    <scope>NUCLEOTIDE SEQUENCE [LARGE SCALE GENOMIC DNA]</scope>
    <source>
        <strain evidence="3 4">YoMME</strain>
    </source>
</reference>
<evidence type="ECO:0000256" key="2">
    <source>
        <dbReference type="SAM" id="SignalP"/>
    </source>
</evidence>
<keyword evidence="2" id="KW-0732">Signal</keyword>
<feature type="region of interest" description="Disordered" evidence="1">
    <location>
        <begin position="54"/>
        <end position="95"/>
    </location>
</feature>
<dbReference type="Pfam" id="PF18952">
    <property type="entry name" value="DUF5696"/>
    <property type="match status" value="1"/>
</dbReference>
<evidence type="ECO:0000256" key="1">
    <source>
        <dbReference type="SAM" id="MobiDB-lite"/>
    </source>
</evidence>
<evidence type="ECO:0000313" key="3">
    <source>
        <dbReference type="EMBL" id="MCE5171453.1"/>
    </source>
</evidence>
<organism evidence="3 4">
    <name type="scientific">Paenibacillus profundus</name>
    <dbReference type="NCBI Taxonomy" id="1173085"/>
    <lineage>
        <taxon>Bacteria</taxon>
        <taxon>Bacillati</taxon>
        <taxon>Bacillota</taxon>
        <taxon>Bacilli</taxon>
        <taxon>Bacillales</taxon>
        <taxon>Paenibacillaceae</taxon>
        <taxon>Paenibacillus</taxon>
    </lineage>
</organism>
<dbReference type="Proteomes" id="UP001199916">
    <property type="component" value="Unassembled WGS sequence"/>
</dbReference>
<proteinExistence type="predicted"/>
<gene>
    <name evidence="3" type="ORF">LQV63_19310</name>
</gene>
<evidence type="ECO:0000313" key="4">
    <source>
        <dbReference type="Proteomes" id="UP001199916"/>
    </source>
</evidence>
<protein>
    <submittedName>
        <fullName evidence="3">DUF5696 domain-containing protein</fullName>
    </submittedName>
</protein>
<sequence length="816" mass="91409">MKQPFNNVKRIFAVALLVTLTSFTLMSYPGAAENKAEQPNQVDASMAGAATAAEKLAGDQADNAAATQESQPAAGKEKSNTTASSSKSAAKTEGANSYARIFPSDDQFTLAAENTRLQLLVHQNSGHFLVKDKRDDNVWRSFPSPEGWKDKENTDTWKKHMQSPVFIKYVEFNVRKDQVKETNVIDQKSTIEQFELTENGFRLTFSMPKIGFIIPIEVNLKDDYVETKVLEEGFKDGKTAEEMKQFEAENKKKKDNDARITGIRLYPFLGSATSEQENGYLFIPDGPGTLVQFKRDRPPNNNFYFERIYGDDLAFSNNNNSFSIRQPVRMPVFGIKSGEQALLAVIDQGAEYANVLAAPSKSMNQYNWATAEFTYRQRFFQPTDKRKLNGFQTFSRARTEGDRSVRYYFLDRGASDYVGMASRFRQFLMEDAGLSPIKTEDDNISLQVHLLGADSRKGFLWDSYEPLTTTTQAEEVVNELTSIGVKKMSIAYSGWQKGGFSENGGHFPVDSGIGGNDGMSHFIDFAHAKGHRVTLDGSSYTFNNSGRDGFRSSRDGLQDLGAVVIQFREHEGKSTLVSPRFMEEVMLKDLAKAKQLGVDGLTLGYGIGAFLNSDFNERYKATRKDARKIQENVFAKTKEQLGSADVTNGNFYALKYVEHVHGLSDENSFDLFLDETVPFAQIALHGLVTYSSWYANVTDNYGTYLLKNIEYGAIPAFMLTHAQSQELIGTRSLFNYYSTYYKDWAEEIAKQYSRFNEALGDVQNEFIAGHRTLEEGVNETEYANGKRIIVNYNAVPYEKDGVTVDAKDFAVLPGGG</sequence>